<dbReference type="RefSeq" id="WP_058023928.1">
    <property type="nucleotide sequence ID" value="NZ_LNDJ01000047.1"/>
</dbReference>
<dbReference type="EMBL" id="LNDJ01000047">
    <property type="protein sequence ID" value="KRU23293.1"/>
    <property type="molecule type" value="Genomic_DNA"/>
</dbReference>
<keyword evidence="2" id="KW-1185">Reference proteome</keyword>
<reference evidence="1 2" key="1">
    <citation type="submission" date="2015-11" db="EMBL/GenBank/DDBJ databases">
        <title>Permanent draft genome of Psychrobacter piscatorii LQ58.</title>
        <authorList>
            <person name="Zhou M."/>
            <person name="Dong B."/>
            <person name="Liu Q."/>
        </authorList>
    </citation>
    <scope>NUCLEOTIDE SEQUENCE [LARGE SCALE GENOMIC DNA]</scope>
    <source>
        <strain evidence="1 2">LQ58</strain>
    </source>
</reference>
<protein>
    <recommendedName>
        <fullName evidence="3">Head decoration protein</fullName>
    </recommendedName>
</protein>
<gene>
    <name evidence="1" type="ORF">AS194_05025</name>
</gene>
<accession>A0A0T6DUU0</accession>
<organism evidence="1 2">
    <name type="scientific">Psychrobacter piscatorii</name>
    <dbReference type="NCBI Taxonomy" id="554343"/>
    <lineage>
        <taxon>Bacteria</taxon>
        <taxon>Pseudomonadati</taxon>
        <taxon>Pseudomonadota</taxon>
        <taxon>Gammaproteobacteria</taxon>
        <taxon>Moraxellales</taxon>
        <taxon>Moraxellaceae</taxon>
        <taxon>Psychrobacter</taxon>
    </lineage>
</organism>
<comment type="caution">
    <text evidence="1">The sequence shown here is derived from an EMBL/GenBank/DDBJ whole genome shotgun (WGS) entry which is preliminary data.</text>
</comment>
<dbReference type="AlphaFoldDB" id="A0A0T6DUU0"/>
<dbReference type="Proteomes" id="UP000051202">
    <property type="component" value="Unassembled WGS sequence"/>
</dbReference>
<evidence type="ECO:0008006" key="3">
    <source>
        <dbReference type="Google" id="ProtNLM"/>
    </source>
</evidence>
<sequence>MVDFNYTTEQPLAVDVAPITDSVVPTAATAYKRGDLLVIAASTNVATHSDAGTGAQADWHVICLADVTAEQATAKIAAGVEMPVYVAGKFDVAEVKLNGVALTASQKLAARAYANRSTKITLSVVK</sequence>
<proteinExistence type="predicted"/>
<evidence type="ECO:0000313" key="2">
    <source>
        <dbReference type="Proteomes" id="UP000051202"/>
    </source>
</evidence>
<evidence type="ECO:0000313" key="1">
    <source>
        <dbReference type="EMBL" id="KRU23293.1"/>
    </source>
</evidence>
<name>A0A0T6DUU0_9GAMM</name>
<dbReference type="STRING" id="554343.AS194_05025"/>